<dbReference type="AlphaFoldDB" id="E6QUN6"/>
<reference evidence="2" key="1">
    <citation type="submission" date="2009-10" db="EMBL/GenBank/DDBJ databases">
        <title>Diversity of trophic interactions inside an arsenic-rich microbial ecosystem.</title>
        <authorList>
            <person name="Bertin P.N."/>
            <person name="Heinrich-Salmeron A."/>
            <person name="Pelletier E."/>
            <person name="Goulhen-Chollet F."/>
            <person name="Arsene-Ploetze F."/>
            <person name="Gallien S."/>
            <person name="Calteau A."/>
            <person name="Vallenet D."/>
            <person name="Casiot C."/>
            <person name="Chane-Woon-Ming B."/>
            <person name="Giloteaux L."/>
            <person name="Barakat M."/>
            <person name="Bonnefoy V."/>
            <person name="Bruneel O."/>
            <person name="Chandler M."/>
            <person name="Cleiss J."/>
            <person name="Duran R."/>
            <person name="Elbaz-Poulichet F."/>
            <person name="Fonknechten N."/>
            <person name="Lauga B."/>
            <person name="Mornico D."/>
            <person name="Ortet P."/>
            <person name="Schaeffer C."/>
            <person name="Siguier P."/>
            <person name="Alexander Thil Smith A."/>
            <person name="Van Dorsselaer A."/>
            <person name="Weissenbach J."/>
            <person name="Medigue C."/>
            <person name="Le Paslier D."/>
        </authorList>
    </citation>
    <scope>NUCLEOTIDE SEQUENCE</scope>
</reference>
<proteinExistence type="predicted"/>
<dbReference type="InterPro" id="IPR008972">
    <property type="entry name" value="Cupredoxin"/>
</dbReference>
<comment type="caution">
    <text evidence="2">The sequence shown here is derived from an EMBL/GenBank/DDBJ whole genome shotgun (WGS) entry which is preliminary data.</text>
</comment>
<dbReference type="Pfam" id="PF13473">
    <property type="entry name" value="Cupredoxin_1"/>
    <property type="match status" value="1"/>
</dbReference>
<dbReference type="SUPFAM" id="SSF49503">
    <property type="entry name" value="Cupredoxins"/>
    <property type="match status" value="1"/>
</dbReference>
<protein>
    <recommendedName>
        <fullName evidence="1">EfeO-type cupredoxin-like domain-containing protein</fullName>
    </recommendedName>
</protein>
<accession>E6QUN6</accession>
<gene>
    <name evidence="2" type="ORF">CARN7_1762</name>
</gene>
<evidence type="ECO:0000259" key="1">
    <source>
        <dbReference type="Pfam" id="PF13473"/>
    </source>
</evidence>
<sequence length="121" mass="13225">MSTGILQRALLILISGLISFSMPTLAAEAPSMILVIHDGHFQPDKLMVPSGVKIKLMVKNQDDLPSEFESYELSREVIVPAHKDVSLYIGPLDPGSYPYFNDLNHAMTGSVIVEQSGKKAN</sequence>
<name>E6QUN6_9ZZZZ</name>
<organism evidence="2">
    <name type="scientific">mine drainage metagenome</name>
    <dbReference type="NCBI Taxonomy" id="410659"/>
    <lineage>
        <taxon>unclassified sequences</taxon>
        <taxon>metagenomes</taxon>
        <taxon>ecological metagenomes</taxon>
    </lineage>
</organism>
<feature type="domain" description="EfeO-type cupredoxin-like" evidence="1">
    <location>
        <begin position="11"/>
        <end position="113"/>
    </location>
</feature>
<dbReference type="Gene3D" id="2.60.40.420">
    <property type="entry name" value="Cupredoxins - blue copper proteins"/>
    <property type="match status" value="1"/>
</dbReference>
<dbReference type="InterPro" id="IPR028096">
    <property type="entry name" value="EfeO_Cupredoxin"/>
</dbReference>
<evidence type="ECO:0000313" key="2">
    <source>
        <dbReference type="EMBL" id="CBI10959.1"/>
    </source>
</evidence>
<dbReference type="EMBL" id="CABR01000114">
    <property type="protein sequence ID" value="CBI10959.1"/>
    <property type="molecule type" value="Genomic_DNA"/>
</dbReference>